<organism evidence="10 11">
    <name type="scientific">Tianweitania populi</name>
    <dbReference type="NCBI Taxonomy" id="1607949"/>
    <lineage>
        <taxon>Bacteria</taxon>
        <taxon>Pseudomonadati</taxon>
        <taxon>Pseudomonadota</taxon>
        <taxon>Alphaproteobacteria</taxon>
        <taxon>Hyphomicrobiales</taxon>
        <taxon>Phyllobacteriaceae</taxon>
        <taxon>Tianweitania</taxon>
    </lineage>
</organism>
<accession>A0A8J3DZ53</accession>
<dbReference type="InterPro" id="IPR014729">
    <property type="entry name" value="Rossmann-like_a/b/a_fold"/>
</dbReference>
<feature type="binding site" evidence="8">
    <location>
        <position position="137"/>
    </location>
    <ligand>
        <name>L-tryptophan</name>
        <dbReference type="ChEBI" id="CHEBI:57912"/>
    </ligand>
</feature>
<keyword evidence="8" id="KW-0963">Cytoplasm</keyword>
<evidence type="ECO:0000313" key="10">
    <source>
        <dbReference type="EMBL" id="GHD15805.1"/>
    </source>
</evidence>
<dbReference type="PROSITE" id="PS00178">
    <property type="entry name" value="AA_TRNA_LIGASE_I"/>
    <property type="match status" value="1"/>
</dbReference>
<keyword evidence="11" id="KW-1185">Reference proteome</keyword>
<keyword evidence="4 8" id="KW-0067">ATP-binding</keyword>
<dbReference type="GO" id="GO:0006436">
    <property type="term" value="P:tryptophanyl-tRNA aminoacylation"/>
    <property type="evidence" value="ECO:0007669"/>
    <property type="project" value="UniProtKB-UniRule"/>
</dbReference>
<dbReference type="AlphaFoldDB" id="A0A8J3DZ53"/>
<sequence>MSSFKPLVFSGVQPTGNLHLGNYLGAIRKFVSLQNEHDCIYCVVDMHSITAQLVHEDLASQTRSITAAYLACGIDPTKHIVFNQSRVMQHAELAWIFNCVARIGWMNRMTQFKDKAGKDRENASLGLLAYPSLMAADILLYRATHVPVGDDQKQHIELTRDIAIKFNNDFSHRIADLGIGVELMMGEEKVNGFFPLTEPMIEGPATRVMSLRDGSKKMSKSDPSDLSRINLTDDADTISKKIRKARTDPEALPSELAGLKDRPEADNLIGIYAALSDQTREAVITEYGGQQFSVFKPALADLAVEKLAPIASEMRRIQADTAYVDAVLKDGGERARTIAEGTMKQVRQIIGFLQD</sequence>
<dbReference type="NCBIfam" id="TIGR00233">
    <property type="entry name" value="trpS"/>
    <property type="match status" value="1"/>
</dbReference>
<feature type="binding site" evidence="8">
    <location>
        <begin position="13"/>
        <end position="15"/>
    </location>
    <ligand>
        <name>ATP</name>
        <dbReference type="ChEBI" id="CHEBI:30616"/>
    </ligand>
</feature>
<dbReference type="InterPro" id="IPR050203">
    <property type="entry name" value="Trp-tRNA_synthetase"/>
</dbReference>
<feature type="binding site" evidence="8">
    <location>
        <begin position="149"/>
        <end position="151"/>
    </location>
    <ligand>
        <name>ATP</name>
        <dbReference type="ChEBI" id="CHEBI:30616"/>
    </ligand>
</feature>
<dbReference type="GO" id="GO:0005524">
    <property type="term" value="F:ATP binding"/>
    <property type="evidence" value="ECO:0007669"/>
    <property type="project" value="UniProtKB-UniRule"/>
</dbReference>
<comment type="caution">
    <text evidence="10">The sequence shown here is derived from an EMBL/GenBank/DDBJ whole genome shotgun (WGS) entry which is preliminary data.</text>
</comment>
<dbReference type="HAMAP" id="MF_00140_B">
    <property type="entry name" value="Trp_tRNA_synth_B"/>
    <property type="match status" value="1"/>
</dbReference>
<proteinExistence type="inferred from homology"/>
<dbReference type="Proteomes" id="UP000630142">
    <property type="component" value="Unassembled WGS sequence"/>
</dbReference>
<keyword evidence="2 8" id="KW-0436">Ligase</keyword>
<name>A0A8J3DZ53_9HYPH</name>
<dbReference type="GO" id="GO:0005829">
    <property type="term" value="C:cytosol"/>
    <property type="evidence" value="ECO:0007669"/>
    <property type="project" value="TreeGrafter"/>
</dbReference>
<dbReference type="PANTHER" id="PTHR43766">
    <property type="entry name" value="TRYPTOPHAN--TRNA LIGASE, MITOCHONDRIAL"/>
    <property type="match status" value="1"/>
</dbReference>
<dbReference type="Pfam" id="PF00579">
    <property type="entry name" value="tRNA-synt_1b"/>
    <property type="match status" value="1"/>
</dbReference>
<comment type="subunit">
    <text evidence="8">Homodimer.</text>
</comment>
<evidence type="ECO:0000256" key="3">
    <source>
        <dbReference type="ARBA" id="ARBA00022741"/>
    </source>
</evidence>
<dbReference type="Gene3D" id="1.10.240.10">
    <property type="entry name" value="Tyrosyl-Transfer RNA Synthetase"/>
    <property type="match status" value="1"/>
</dbReference>
<evidence type="ECO:0000256" key="2">
    <source>
        <dbReference type="ARBA" id="ARBA00022598"/>
    </source>
</evidence>
<reference evidence="10" key="2">
    <citation type="submission" date="2020-09" db="EMBL/GenBank/DDBJ databases">
        <authorList>
            <person name="Sun Q."/>
            <person name="Kim S."/>
        </authorList>
    </citation>
    <scope>NUCLEOTIDE SEQUENCE</scope>
    <source>
        <strain evidence="10">KCTC 42249</strain>
    </source>
</reference>
<dbReference type="InterPro" id="IPR002306">
    <property type="entry name" value="Trp-tRNA-ligase"/>
</dbReference>
<gene>
    <name evidence="8 10" type="primary">trpS</name>
    <name evidence="10" type="ORF">GCM10016234_23190</name>
</gene>
<keyword evidence="3 8" id="KW-0547">Nucleotide-binding</keyword>
<feature type="binding site" evidence="8">
    <location>
        <begin position="217"/>
        <end position="221"/>
    </location>
    <ligand>
        <name>ATP</name>
        <dbReference type="ChEBI" id="CHEBI:30616"/>
    </ligand>
</feature>
<dbReference type="RefSeq" id="WP_189503994.1">
    <property type="nucleotide sequence ID" value="NZ_BMZQ01000002.1"/>
</dbReference>
<evidence type="ECO:0000256" key="1">
    <source>
        <dbReference type="ARBA" id="ARBA00005594"/>
    </source>
</evidence>
<dbReference type="CDD" id="cd00806">
    <property type="entry name" value="TrpRS_core"/>
    <property type="match status" value="1"/>
</dbReference>
<dbReference type="Gene3D" id="3.40.50.620">
    <property type="entry name" value="HUPs"/>
    <property type="match status" value="1"/>
</dbReference>
<dbReference type="InterPro" id="IPR002305">
    <property type="entry name" value="aa-tRNA-synth_Ic"/>
</dbReference>
<keyword evidence="6 8" id="KW-0030">Aminoacyl-tRNA synthetase</keyword>
<evidence type="ECO:0000256" key="7">
    <source>
        <dbReference type="ARBA" id="ARBA00049929"/>
    </source>
</evidence>
<evidence type="ECO:0000256" key="5">
    <source>
        <dbReference type="ARBA" id="ARBA00022917"/>
    </source>
</evidence>
<dbReference type="EMBL" id="BMZQ01000002">
    <property type="protein sequence ID" value="GHD15805.1"/>
    <property type="molecule type" value="Genomic_DNA"/>
</dbReference>
<comment type="function">
    <text evidence="8">Catalyzes the attachment of tryptophan to tRNA(Trp).</text>
</comment>
<evidence type="ECO:0000256" key="8">
    <source>
        <dbReference type="HAMAP-Rule" id="MF_00140"/>
    </source>
</evidence>
<dbReference type="InterPro" id="IPR001412">
    <property type="entry name" value="aa-tRNA-synth_I_CS"/>
</dbReference>
<evidence type="ECO:0000256" key="4">
    <source>
        <dbReference type="ARBA" id="ARBA00022840"/>
    </source>
</evidence>
<reference evidence="10" key="1">
    <citation type="journal article" date="2014" name="Int. J. Syst. Evol. Microbiol.">
        <title>Complete genome sequence of Corynebacterium casei LMG S-19264T (=DSM 44701T), isolated from a smear-ripened cheese.</title>
        <authorList>
            <consortium name="US DOE Joint Genome Institute (JGI-PGF)"/>
            <person name="Walter F."/>
            <person name="Albersmeier A."/>
            <person name="Kalinowski J."/>
            <person name="Ruckert C."/>
        </authorList>
    </citation>
    <scope>NUCLEOTIDE SEQUENCE</scope>
    <source>
        <strain evidence="10">KCTC 42249</strain>
    </source>
</reference>
<feature type="binding site" evidence="8">
    <location>
        <position position="208"/>
    </location>
    <ligand>
        <name>ATP</name>
        <dbReference type="ChEBI" id="CHEBI:30616"/>
    </ligand>
</feature>
<dbReference type="GO" id="GO:0004830">
    <property type="term" value="F:tryptophan-tRNA ligase activity"/>
    <property type="evidence" value="ECO:0007669"/>
    <property type="project" value="UniProtKB-UniRule"/>
</dbReference>
<dbReference type="EC" id="6.1.1.2" evidence="8"/>
<dbReference type="SUPFAM" id="SSF52374">
    <property type="entry name" value="Nucleotidylyl transferase"/>
    <property type="match status" value="1"/>
</dbReference>
<dbReference type="PANTHER" id="PTHR43766:SF1">
    <property type="entry name" value="TRYPTOPHAN--TRNA LIGASE, MITOCHONDRIAL"/>
    <property type="match status" value="1"/>
</dbReference>
<evidence type="ECO:0000256" key="9">
    <source>
        <dbReference type="RuleBase" id="RU363036"/>
    </source>
</evidence>
<feature type="binding site" evidence="8">
    <location>
        <begin position="21"/>
        <end position="22"/>
    </location>
    <ligand>
        <name>ATP</name>
        <dbReference type="ChEBI" id="CHEBI:30616"/>
    </ligand>
</feature>
<comment type="subcellular location">
    <subcellularLocation>
        <location evidence="8">Cytoplasm</location>
    </subcellularLocation>
</comment>
<feature type="short sequence motif" description="'KMSKS' region" evidence="8">
    <location>
        <begin position="217"/>
        <end position="221"/>
    </location>
</feature>
<dbReference type="InterPro" id="IPR024109">
    <property type="entry name" value="Trp-tRNA-ligase_bac-type"/>
</dbReference>
<keyword evidence="5 8" id="KW-0648">Protein biosynthesis</keyword>
<comment type="catalytic activity">
    <reaction evidence="7 8">
        <text>tRNA(Trp) + L-tryptophan + ATP = L-tryptophyl-tRNA(Trp) + AMP + diphosphate + H(+)</text>
        <dbReference type="Rhea" id="RHEA:24080"/>
        <dbReference type="Rhea" id="RHEA-COMP:9671"/>
        <dbReference type="Rhea" id="RHEA-COMP:9705"/>
        <dbReference type="ChEBI" id="CHEBI:15378"/>
        <dbReference type="ChEBI" id="CHEBI:30616"/>
        <dbReference type="ChEBI" id="CHEBI:33019"/>
        <dbReference type="ChEBI" id="CHEBI:57912"/>
        <dbReference type="ChEBI" id="CHEBI:78442"/>
        <dbReference type="ChEBI" id="CHEBI:78535"/>
        <dbReference type="ChEBI" id="CHEBI:456215"/>
        <dbReference type="EC" id="6.1.1.2"/>
    </reaction>
</comment>
<dbReference type="PRINTS" id="PR01039">
    <property type="entry name" value="TRNASYNTHTRP"/>
</dbReference>
<comment type="similarity">
    <text evidence="1 8 9">Belongs to the class-I aminoacyl-tRNA synthetase family.</text>
</comment>
<evidence type="ECO:0000313" key="11">
    <source>
        <dbReference type="Proteomes" id="UP000630142"/>
    </source>
</evidence>
<evidence type="ECO:0000256" key="6">
    <source>
        <dbReference type="ARBA" id="ARBA00023146"/>
    </source>
</evidence>
<feature type="short sequence motif" description="'HIGH' region" evidence="8">
    <location>
        <begin position="14"/>
        <end position="22"/>
    </location>
</feature>
<protein>
    <recommendedName>
        <fullName evidence="8">Tryptophan--tRNA ligase</fullName>
        <ecNumber evidence="8">6.1.1.2</ecNumber>
    </recommendedName>
    <alternativeName>
        <fullName evidence="8">Tryptophanyl-tRNA synthetase</fullName>
        <shortName evidence="8">TrpRS</shortName>
    </alternativeName>
</protein>